<dbReference type="AlphaFoldDB" id="A0A087HBX5"/>
<dbReference type="InterPro" id="IPR027417">
    <property type="entry name" value="P-loop_NTPase"/>
</dbReference>
<dbReference type="GO" id="GO:0043531">
    <property type="term" value="F:ADP binding"/>
    <property type="evidence" value="ECO:0007669"/>
    <property type="project" value="InterPro"/>
</dbReference>
<reference evidence="6" key="1">
    <citation type="journal article" date="2015" name="Nat. Plants">
        <title>Genome expansion of Arabis alpina linked with retrotransposition and reduced symmetric DNA methylation.</title>
        <authorList>
            <person name="Willing E.M."/>
            <person name="Rawat V."/>
            <person name="Mandakova T."/>
            <person name="Maumus F."/>
            <person name="James G.V."/>
            <person name="Nordstroem K.J."/>
            <person name="Becker C."/>
            <person name="Warthmann N."/>
            <person name="Chica C."/>
            <person name="Szarzynska B."/>
            <person name="Zytnicki M."/>
            <person name="Albani M.C."/>
            <person name="Kiefer C."/>
            <person name="Bergonzi S."/>
            <person name="Castaings L."/>
            <person name="Mateos J.L."/>
            <person name="Berns M.C."/>
            <person name="Bujdoso N."/>
            <person name="Piofczyk T."/>
            <person name="de Lorenzo L."/>
            <person name="Barrero-Sicilia C."/>
            <person name="Mateos I."/>
            <person name="Piednoel M."/>
            <person name="Hagmann J."/>
            <person name="Chen-Min-Tao R."/>
            <person name="Iglesias-Fernandez R."/>
            <person name="Schuster S.C."/>
            <person name="Alonso-Blanco C."/>
            <person name="Roudier F."/>
            <person name="Carbonero P."/>
            <person name="Paz-Ares J."/>
            <person name="Davis S.J."/>
            <person name="Pecinka A."/>
            <person name="Quesneville H."/>
            <person name="Colot V."/>
            <person name="Lysak M.A."/>
            <person name="Weigel D."/>
            <person name="Coupland G."/>
            <person name="Schneeberger K."/>
        </authorList>
    </citation>
    <scope>NUCLEOTIDE SEQUENCE [LARGE SCALE GENOMIC DNA]</scope>
    <source>
        <strain evidence="6">cv. Pajares</strain>
    </source>
</reference>
<dbReference type="OrthoDB" id="664960at2759"/>
<dbReference type="Pfam" id="PF00931">
    <property type="entry name" value="NB-ARC"/>
    <property type="match status" value="1"/>
</dbReference>
<dbReference type="GO" id="GO:0006952">
    <property type="term" value="P:defense response"/>
    <property type="evidence" value="ECO:0007669"/>
    <property type="project" value="UniProtKB-KW"/>
</dbReference>
<accession>A0A087HBX5</accession>
<keyword evidence="1" id="KW-0611">Plant defense</keyword>
<organism evidence="5 6">
    <name type="scientific">Arabis alpina</name>
    <name type="common">Alpine rock-cress</name>
    <dbReference type="NCBI Taxonomy" id="50452"/>
    <lineage>
        <taxon>Eukaryota</taxon>
        <taxon>Viridiplantae</taxon>
        <taxon>Streptophyta</taxon>
        <taxon>Embryophyta</taxon>
        <taxon>Tracheophyta</taxon>
        <taxon>Spermatophyta</taxon>
        <taxon>Magnoliopsida</taxon>
        <taxon>eudicotyledons</taxon>
        <taxon>Gunneridae</taxon>
        <taxon>Pentapetalae</taxon>
        <taxon>rosids</taxon>
        <taxon>malvids</taxon>
        <taxon>Brassicales</taxon>
        <taxon>Brassicaceae</taxon>
        <taxon>Arabideae</taxon>
        <taxon>Arabis</taxon>
    </lineage>
</organism>
<sequence length="859" mass="94838">MSSSIQQNQSPKNVKEEVLLLIPECRVHLLDASEPLELASGEFKLVKVSSANNVTLEMVVRVGHDHQWPVVKDEPVEKVNARDYIFTLPVKDGNPRRYGVAFSGQEEDVDKSLEFLEKFMKENSCFSSLSNNNEIDWKEFAPKADEYKSVVAKAIAGGTGHIIKGIFTCSNSYSKKVHKGGGEITTTKEANEKSGDVTSQINKGDNNETKRNNKINTNLQRVEKLWKASETVGIPVLDGGEMVSGSIMAPVLKSKLGKALLSTAPGEVLLASLDSFNKIIGAAEAAEIQTHTATSMAATKLVSKSFGENAGKTTAKVLETSGSLGRTAWKIQKALDPSFAFTTEIVKNAPGQRNFTNPKLFFPLRLNETPTSLAAKRVSQVRATVDGDGKTGNWVNRLPIPGLGAENVFRLISSATGSPIGQFISSHVTFLRSVDPRIKLRNDILFQNTPWYIVKIQNSPLSRMGNCIALQVSCDRCLNQASHWLCVRASYIPKLKENLAALDTNMEELKAKRDDVSRRVKREEDRGLQRLAEIQKVEDLKSSGAFELVADQHTQASSVEERPIGHTIVGQKSTLQDAWKYLMEDGVGIIGVYGMGGVGKTTLLMQINNKIFDEGCLFDDVIWSVVSKDLQIQKIQDDIAKKLDIYCEEWNKNDESQKACKIYNILKKKKFVLLLDDIWEKVELSKIGVPSPSRENGCKVVLTTRSQGVCGRMGANADMEVRCLEAHDALDLFKKKIGKVTLESHSGIPELAKKVAKKCHGLPLALNVIGETMARKRTIQEWQRAIDVLNPYAAEFSGMKDEILPVLKYSYDSLMDEQLKMSRLISSTGAEEHLLESPTLSLSEANHCRGLSKVEKAAT</sequence>
<keyword evidence="6" id="KW-1185">Reference proteome</keyword>
<dbReference type="InterPro" id="IPR009686">
    <property type="entry name" value="Senescence/spartin_C"/>
</dbReference>
<dbReference type="InterPro" id="IPR042197">
    <property type="entry name" value="Apaf_helical"/>
</dbReference>
<dbReference type="GO" id="GO:0005886">
    <property type="term" value="C:plasma membrane"/>
    <property type="evidence" value="ECO:0007669"/>
    <property type="project" value="TreeGrafter"/>
</dbReference>
<dbReference type="FunFam" id="3.40.50.300:FF:001091">
    <property type="entry name" value="Probable disease resistance protein At1g61300"/>
    <property type="match status" value="1"/>
</dbReference>
<feature type="domain" description="NB-ARC" evidence="3">
    <location>
        <begin position="572"/>
        <end position="741"/>
    </location>
</feature>
<dbReference type="PANTHER" id="PTHR21068">
    <property type="entry name" value="SPARTIN"/>
    <property type="match status" value="1"/>
</dbReference>
<evidence type="ECO:0000259" key="4">
    <source>
        <dbReference type="Pfam" id="PF06911"/>
    </source>
</evidence>
<name>A0A087HBX5_ARAAL</name>
<evidence type="ECO:0008006" key="7">
    <source>
        <dbReference type="Google" id="ProtNLM"/>
    </source>
</evidence>
<protein>
    <recommendedName>
        <fullName evidence="7">NB-ARC domain-containing protein</fullName>
    </recommendedName>
</protein>
<evidence type="ECO:0000313" key="6">
    <source>
        <dbReference type="Proteomes" id="UP000029120"/>
    </source>
</evidence>
<dbReference type="InterPro" id="IPR045036">
    <property type="entry name" value="Spartin-like"/>
</dbReference>
<dbReference type="InterPro" id="IPR002182">
    <property type="entry name" value="NB-ARC"/>
</dbReference>
<dbReference type="eggNOG" id="KOG4658">
    <property type="taxonomic scope" value="Eukaryota"/>
</dbReference>
<dbReference type="EMBL" id="CM002871">
    <property type="protein sequence ID" value="KFK39627.1"/>
    <property type="molecule type" value="Genomic_DNA"/>
</dbReference>
<keyword evidence="2" id="KW-0175">Coiled coil</keyword>
<dbReference type="FunFam" id="1.10.8.430:FF:000003">
    <property type="entry name" value="Probable disease resistance protein At5g66910"/>
    <property type="match status" value="1"/>
</dbReference>
<dbReference type="PRINTS" id="PR00364">
    <property type="entry name" value="DISEASERSIST"/>
</dbReference>
<gene>
    <name evidence="5" type="ordered locus">AALP_Aa3g268400</name>
</gene>
<dbReference type="Gene3D" id="3.40.50.300">
    <property type="entry name" value="P-loop containing nucleotide triphosphate hydrolases"/>
    <property type="match status" value="1"/>
</dbReference>
<evidence type="ECO:0000256" key="2">
    <source>
        <dbReference type="SAM" id="Coils"/>
    </source>
</evidence>
<proteinExistence type="predicted"/>
<dbReference type="PANTHER" id="PTHR21068:SF40">
    <property type="entry name" value="SENESCENCE_DEHYDRATION-ASSOCIATED PROTEIN-LIKE PROTEIN"/>
    <property type="match status" value="1"/>
</dbReference>
<feature type="coiled-coil region" evidence="2">
    <location>
        <begin position="492"/>
        <end position="526"/>
    </location>
</feature>
<evidence type="ECO:0000256" key="1">
    <source>
        <dbReference type="ARBA" id="ARBA00022821"/>
    </source>
</evidence>
<dbReference type="Gene3D" id="1.10.8.430">
    <property type="entry name" value="Helical domain of apoptotic protease-activating factors"/>
    <property type="match status" value="1"/>
</dbReference>
<evidence type="ECO:0000313" key="5">
    <source>
        <dbReference type="EMBL" id="KFK39627.1"/>
    </source>
</evidence>
<dbReference type="Gramene" id="KFK39627">
    <property type="protein sequence ID" value="KFK39627"/>
    <property type="gene ID" value="AALP_AA3G268400"/>
</dbReference>
<feature type="domain" description="Senescence" evidence="4">
    <location>
        <begin position="153"/>
        <end position="333"/>
    </location>
</feature>
<dbReference type="SUPFAM" id="SSF52540">
    <property type="entry name" value="P-loop containing nucleoside triphosphate hydrolases"/>
    <property type="match status" value="1"/>
</dbReference>
<dbReference type="Proteomes" id="UP000029120">
    <property type="component" value="Chromosome 3"/>
</dbReference>
<evidence type="ECO:0000259" key="3">
    <source>
        <dbReference type="Pfam" id="PF00931"/>
    </source>
</evidence>
<dbReference type="Pfam" id="PF06911">
    <property type="entry name" value="Senescence"/>
    <property type="match status" value="1"/>
</dbReference>